<keyword evidence="1" id="KW-0732">Signal</keyword>
<reference evidence="2 3" key="1">
    <citation type="journal article" date="2021" name="Sci. Rep.">
        <title>The distribution of antibiotic resistance genes in chicken gut microbiota commensals.</title>
        <authorList>
            <person name="Juricova H."/>
            <person name="Matiasovicova J."/>
            <person name="Kubasova T."/>
            <person name="Cejkova D."/>
            <person name="Rychlik I."/>
        </authorList>
    </citation>
    <scope>NUCLEOTIDE SEQUENCE [LARGE SCALE GENOMIC DNA]</scope>
    <source>
        <strain evidence="2 3">An537</strain>
    </source>
</reference>
<evidence type="ECO:0000313" key="2">
    <source>
        <dbReference type="EMBL" id="MBM6913085.1"/>
    </source>
</evidence>
<dbReference type="PANTHER" id="PTHR37841">
    <property type="entry name" value="GLR2918 PROTEIN"/>
    <property type="match status" value="1"/>
</dbReference>
<name>A0ABS2GGW7_9FIRM</name>
<dbReference type="InterPro" id="IPR032774">
    <property type="entry name" value="WG_beta_rep"/>
</dbReference>
<feature type="signal peptide" evidence="1">
    <location>
        <begin position="1"/>
        <end position="30"/>
    </location>
</feature>
<dbReference type="RefSeq" id="WP_205088068.1">
    <property type="nucleotide sequence ID" value="NZ_JACJLA010000012.1"/>
</dbReference>
<evidence type="ECO:0000313" key="3">
    <source>
        <dbReference type="Proteomes" id="UP000707138"/>
    </source>
</evidence>
<comment type="caution">
    <text evidence="2">The sequence shown here is derived from an EMBL/GenBank/DDBJ whole genome shotgun (WGS) entry which is preliminary data.</text>
</comment>
<proteinExistence type="predicted"/>
<dbReference type="Proteomes" id="UP000707138">
    <property type="component" value="Unassembled WGS sequence"/>
</dbReference>
<feature type="chain" id="PRO_5047447108" evidence="1">
    <location>
        <begin position="31"/>
        <end position="542"/>
    </location>
</feature>
<protein>
    <submittedName>
        <fullName evidence="2">WG repeat-containing protein</fullName>
    </submittedName>
</protein>
<gene>
    <name evidence="2" type="ORF">H6A01_07105</name>
</gene>
<organism evidence="2 3">
    <name type="scientific">Veillonella magna</name>
    <dbReference type="NCBI Taxonomy" id="464322"/>
    <lineage>
        <taxon>Bacteria</taxon>
        <taxon>Bacillati</taxon>
        <taxon>Bacillota</taxon>
        <taxon>Negativicutes</taxon>
        <taxon>Veillonellales</taxon>
        <taxon>Veillonellaceae</taxon>
        <taxon>Veillonella</taxon>
    </lineage>
</organism>
<sequence>MKANSRVNRLRRMLIAMVCTTCIGYGAVSAAIIEKSQHLETVPNDAVIHITMNGDGTILSQGTATEVDGHDSTIEAVVGDKVAKDTGDKIAKDTGNKTAKDIGNKTAKDTGDIKATNSEKAMMVVKTKNGWGLVDERGRQLVAPTYKTVAQSVDGDIIFSQKGKDAIAVSLAPIRVSHDEPAVGEGVNPSDSYVVFKNDKKRYGFKREDGTVAIEPTLKEVYTGFSEGIAFVKNSHGDKVAIDGQGKELFAVDGDFFSPYHDGLAEIQRRTSGFNLLGAVAGIMIGNVFGGSDGHHIYIGVGRYSDDYFNGFVVSRDNIKRGYIDREGHWITKKQWEYVYPMMPFGTVVINDDRQLGTIDRKGNMLMPFGDYEMEEITFAKPYFVLKDTNTEKRGIKNYMDGSDVLPFLYEKINLWDTDRFVATTATDKRVYALEPSRHEVFTLSKKAEFGPYINGVAWVYKDTALGGDEHEYKLIDENGKVLLSLDDKAIDDVGSFHGDYAAIKKNGKWGAIRRDGTWAVEPVYDDLYMLQSENKLTVSRR</sequence>
<evidence type="ECO:0000256" key="1">
    <source>
        <dbReference type="SAM" id="SignalP"/>
    </source>
</evidence>
<keyword evidence="3" id="KW-1185">Reference proteome</keyword>
<dbReference type="EMBL" id="JACJLA010000012">
    <property type="protein sequence ID" value="MBM6913085.1"/>
    <property type="molecule type" value="Genomic_DNA"/>
</dbReference>
<dbReference type="Pfam" id="PF14903">
    <property type="entry name" value="WG_beta_rep"/>
    <property type="match status" value="3"/>
</dbReference>
<dbReference type="PANTHER" id="PTHR37841:SF1">
    <property type="entry name" value="DUF3298 DOMAIN-CONTAINING PROTEIN"/>
    <property type="match status" value="1"/>
</dbReference>
<accession>A0ABS2GGW7</accession>